<protein>
    <recommendedName>
        <fullName evidence="3">Tick transposon</fullName>
    </recommendedName>
</protein>
<gene>
    <name evidence="1" type="ORF">HPB52_025600</name>
</gene>
<dbReference type="Proteomes" id="UP000821837">
    <property type="component" value="Unassembled WGS sequence"/>
</dbReference>
<evidence type="ECO:0008006" key="3">
    <source>
        <dbReference type="Google" id="ProtNLM"/>
    </source>
</evidence>
<reference evidence="1" key="1">
    <citation type="journal article" date="2020" name="Cell">
        <title>Large-Scale Comparative Analyses of Tick Genomes Elucidate Their Genetic Diversity and Vector Capacities.</title>
        <authorList>
            <consortium name="Tick Genome and Microbiome Consortium (TIGMIC)"/>
            <person name="Jia N."/>
            <person name="Wang J."/>
            <person name="Shi W."/>
            <person name="Du L."/>
            <person name="Sun Y."/>
            <person name="Zhan W."/>
            <person name="Jiang J.F."/>
            <person name="Wang Q."/>
            <person name="Zhang B."/>
            <person name="Ji P."/>
            <person name="Bell-Sakyi L."/>
            <person name="Cui X.M."/>
            <person name="Yuan T.T."/>
            <person name="Jiang B.G."/>
            <person name="Yang W.F."/>
            <person name="Lam T.T."/>
            <person name="Chang Q.C."/>
            <person name="Ding S.J."/>
            <person name="Wang X.J."/>
            <person name="Zhu J.G."/>
            <person name="Ruan X.D."/>
            <person name="Zhao L."/>
            <person name="Wei J.T."/>
            <person name="Ye R.Z."/>
            <person name="Que T.C."/>
            <person name="Du C.H."/>
            <person name="Zhou Y.H."/>
            <person name="Cheng J.X."/>
            <person name="Dai P.F."/>
            <person name="Guo W.B."/>
            <person name="Han X.H."/>
            <person name="Huang E.J."/>
            <person name="Li L.F."/>
            <person name="Wei W."/>
            <person name="Gao Y.C."/>
            <person name="Liu J.Z."/>
            <person name="Shao H.Z."/>
            <person name="Wang X."/>
            <person name="Wang C.C."/>
            <person name="Yang T.C."/>
            <person name="Huo Q.B."/>
            <person name="Li W."/>
            <person name="Chen H.Y."/>
            <person name="Chen S.E."/>
            <person name="Zhou L.G."/>
            <person name="Ni X.B."/>
            <person name="Tian J.H."/>
            <person name="Sheng Y."/>
            <person name="Liu T."/>
            <person name="Pan Y.S."/>
            <person name="Xia L.Y."/>
            <person name="Li J."/>
            <person name="Zhao F."/>
            <person name="Cao W.C."/>
        </authorList>
    </citation>
    <scope>NUCLEOTIDE SEQUENCE</scope>
    <source>
        <strain evidence="1">Rsan-2018</strain>
    </source>
</reference>
<keyword evidence="2" id="KW-1185">Reference proteome</keyword>
<evidence type="ECO:0000313" key="1">
    <source>
        <dbReference type="EMBL" id="KAH7931548.1"/>
    </source>
</evidence>
<organism evidence="1 2">
    <name type="scientific">Rhipicephalus sanguineus</name>
    <name type="common">Brown dog tick</name>
    <name type="synonym">Ixodes sanguineus</name>
    <dbReference type="NCBI Taxonomy" id="34632"/>
    <lineage>
        <taxon>Eukaryota</taxon>
        <taxon>Metazoa</taxon>
        <taxon>Ecdysozoa</taxon>
        <taxon>Arthropoda</taxon>
        <taxon>Chelicerata</taxon>
        <taxon>Arachnida</taxon>
        <taxon>Acari</taxon>
        <taxon>Parasitiformes</taxon>
        <taxon>Ixodida</taxon>
        <taxon>Ixodoidea</taxon>
        <taxon>Ixodidae</taxon>
        <taxon>Rhipicephalinae</taxon>
        <taxon>Rhipicephalus</taxon>
        <taxon>Rhipicephalus</taxon>
    </lineage>
</organism>
<dbReference type="AlphaFoldDB" id="A0A9D4PA38"/>
<proteinExistence type="predicted"/>
<accession>A0A9D4PA38</accession>
<evidence type="ECO:0000313" key="2">
    <source>
        <dbReference type="Proteomes" id="UP000821837"/>
    </source>
</evidence>
<reference evidence="1" key="2">
    <citation type="submission" date="2021-09" db="EMBL/GenBank/DDBJ databases">
        <authorList>
            <person name="Jia N."/>
            <person name="Wang J."/>
            <person name="Shi W."/>
            <person name="Du L."/>
            <person name="Sun Y."/>
            <person name="Zhan W."/>
            <person name="Jiang J."/>
            <person name="Wang Q."/>
            <person name="Zhang B."/>
            <person name="Ji P."/>
            <person name="Sakyi L.B."/>
            <person name="Cui X."/>
            <person name="Yuan T."/>
            <person name="Jiang B."/>
            <person name="Yang W."/>
            <person name="Lam T.T.-Y."/>
            <person name="Chang Q."/>
            <person name="Ding S."/>
            <person name="Wang X."/>
            <person name="Zhu J."/>
            <person name="Ruan X."/>
            <person name="Zhao L."/>
            <person name="Wei J."/>
            <person name="Que T."/>
            <person name="Du C."/>
            <person name="Cheng J."/>
            <person name="Dai P."/>
            <person name="Han X."/>
            <person name="Huang E."/>
            <person name="Gao Y."/>
            <person name="Liu J."/>
            <person name="Shao H."/>
            <person name="Ye R."/>
            <person name="Li L."/>
            <person name="Wei W."/>
            <person name="Wang X."/>
            <person name="Wang C."/>
            <person name="Huo Q."/>
            <person name="Li W."/>
            <person name="Guo W."/>
            <person name="Chen H."/>
            <person name="Chen S."/>
            <person name="Zhou L."/>
            <person name="Zhou L."/>
            <person name="Ni X."/>
            <person name="Tian J."/>
            <person name="Zhou Y."/>
            <person name="Sheng Y."/>
            <person name="Liu T."/>
            <person name="Pan Y."/>
            <person name="Xia L."/>
            <person name="Li J."/>
            <person name="Zhao F."/>
            <person name="Cao W."/>
        </authorList>
    </citation>
    <scope>NUCLEOTIDE SEQUENCE</scope>
    <source>
        <strain evidence="1">Rsan-2018</strain>
        <tissue evidence="1">Larvae</tissue>
    </source>
</reference>
<sequence>MPTQEALDNIKIWCPGGSEAAVEQERQETLDEFFLEGMGLRLSTTKSELMLYRLARQGVRGLVPLSRFPWMFTRGTARRCPG</sequence>
<name>A0A9D4PA38_RHISA</name>
<dbReference type="EMBL" id="JABSTV010002219">
    <property type="protein sequence ID" value="KAH7931548.1"/>
    <property type="molecule type" value="Genomic_DNA"/>
</dbReference>
<comment type="caution">
    <text evidence="1">The sequence shown here is derived from an EMBL/GenBank/DDBJ whole genome shotgun (WGS) entry which is preliminary data.</text>
</comment>